<keyword evidence="1" id="KW-1133">Transmembrane helix</keyword>
<proteinExistence type="predicted"/>
<protein>
    <recommendedName>
        <fullName evidence="4">C-type lectin domain-containing protein</fullName>
    </recommendedName>
</protein>
<organism evidence="2 3">
    <name type="scientific">Mytilus galloprovincialis</name>
    <name type="common">Mediterranean mussel</name>
    <dbReference type="NCBI Taxonomy" id="29158"/>
    <lineage>
        <taxon>Eukaryota</taxon>
        <taxon>Metazoa</taxon>
        <taxon>Spiralia</taxon>
        <taxon>Lophotrochozoa</taxon>
        <taxon>Mollusca</taxon>
        <taxon>Bivalvia</taxon>
        <taxon>Autobranchia</taxon>
        <taxon>Pteriomorphia</taxon>
        <taxon>Mytilida</taxon>
        <taxon>Mytiloidea</taxon>
        <taxon>Mytilidae</taxon>
        <taxon>Mytilinae</taxon>
        <taxon>Mytilus</taxon>
    </lineage>
</organism>
<sequence length="275" mass="31289">MPVCIVWQPAVKGNVDETYSTSRYTLPIFRFEKEFIGQATWSTAINACLHNNGSLSKNKVDFVFNWDYWLPYFRYEEENEPCVAMVKNKNSLSLTYRFRPCSDLLPVLCQYKRVSSHLTTQVFLNHGGRSFGDSTETMFGRTIATTAPNNSDVYGLGIANNEFDLFIRILVGGAAFFATTIIVLLVIIYFQRRKLMKAYFTSLTPRQDENNYNEISETSVGQHYAVEPLYENTASGCHCSVQQNIDQIQHIVTAGYSVHSNVQETIEGHYSTISE</sequence>
<evidence type="ECO:0000313" key="2">
    <source>
        <dbReference type="EMBL" id="VDI48876.1"/>
    </source>
</evidence>
<evidence type="ECO:0008006" key="4">
    <source>
        <dbReference type="Google" id="ProtNLM"/>
    </source>
</evidence>
<evidence type="ECO:0000256" key="1">
    <source>
        <dbReference type="SAM" id="Phobius"/>
    </source>
</evidence>
<name>A0A8B6FJJ5_MYTGA</name>
<dbReference type="OrthoDB" id="6188829at2759"/>
<dbReference type="InterPro" id="IPR016187">
    <property type="entry name" value="CTDL_fold"/>
</dbReference>
<keyword evidence="1" id="KW-0472">Membrane</keyword>
<comment type="caution">
    <text evidence="2">The sequence shown here is derived from an EMBL/GenBank/DDBJ whole genome shotgun (WGS) entry which is preliminary data.</text>
</comment>
<feature type="transmembrane region" description="Helical" evidence="1">
    <location>
        <begin position="165"/>
        <end position="190"/>
    </location>
</feature>
<dbReference type="Proteomes" id="UP000596742">
    <property type="component" value="Unassembled WGS sequence"/>
</dbReference>
<reference evidence="2" key="1">
    <citation type="submission" date="2018-11" db="EMBL/GenBank/DDBJ databases">
        <authorList>
            <person name="Alioto T."/>
            <person name="Alioto T."/>
        </authorList>
    </citation>
    <scope>NUCLEOTIDE SEQUENCE</scope>
</reference>
<keyword evidence="3" id="KW-1185">Reference proteome</keyword>
<dbReference type="SUPFAM" id="SSF56436">
    <property type="entry name" value="C-type lectin-like"/>
    <property type="match status" value="1"/>
</dbReference>
<keyword evidence="1" id="KW-0812">Transmembrane</keyword>
<evidence type="ECO:0000313" key="3">
    <source>
        <dbReference type="Proteomes" id="UP000596742"/>
    </source>
</evidence>
<dbReference type="EMBL" id="UYJE01006781">
    <property type="protein sequence ID" value="VDI48876.1"/>
    <property type="molecule type" value="Genomic_DNA"/>
</dbReference>
<dbReference type="AlphaFoldDB" id="A0A8B6FJJ5"/>
<gene>
    <name evidence="2" type="ORF">MGAL_10B026651</name>
</gene>
<accession>A0A8B6FJJ5</accession>